<dbReference type="Pfam" id="PF00460">
    <property type="entry name" value="Flg_bb_rod"/>
    <property type="match status" value="1"/>
</dbReference>
<keyword evidence="2" id="KW-0282">Flagellum</keyword>
<feature type="domain" description="Flagellar basal body rod protein N-terminal" evidence="1">
    <location>
        <begin position="10"/>
        <end position="37"/>
    </location>
</feature>
<dbReference type="PANTHER" id="PTHR30033:SF1">
    <property type="entry name" value="FLAGELLAR HOOK-ASSOCIATED PROTEIN 1"/>
    <property type="match status" value="1"/>
</dbReference>
<reference evidence="2 3" key="1">
    <citation type="submission" date="2019-02" db="EMBL/GenBank/DDBJ databases">
        <title>Aquabacterium sp. strain KMB7.</title>
        <authorList>
            <person name="Chen W.-M."/>
        </authorList>
    </citation>
    <scope>NUCLEOTIDE SEQUENCE [LARGE SCALE GENOMIC DNA]</scope>
    <source>
        <strain evidence="2 3">KMB7</strain>
    </source>
</reference>
<dbReference type="AlphaFoldDB" id="A0A4Q9H1K1"/>
<comment type="caution">
    <text evidence="2">The sequence shown here is derived from an EMBL/GenBank/DDBJ whole genome shotgun (WGS) entry which is preliminary data.</text>
</comment>
<dbReference type="InterPro" id="IPR002371">
    <property type="entry name" value="FlgK"/>
</dbReference>
<protein>
    <submittedName>
        <fullName evidence="2">Flagellar basal body rod protein</fullName>
    </submittedName>
</protein>
<proteinExistence type="predicted"/>
<gene>
    <name evidence="2" type="ORF">EYS42_11705</name>
</gene>
<dbReference type="GO" id="GO:0044780">
    <property type="term" value="P:bacterial-type flagellum assembly"/>
    <property type="evidence" value="ECO:0007669"/>
    <property type="project" value="InterPro"/>
</dbReference>
<evidence type="ECO:0000313" key="3">
    <source>
        <dbReference type="Proteomes" id="UP000292120"/>
    </source>
</evidence>
<keyword evidence="2" id="KW-0969">Cilium</keyword>
<evidence type="ECO:0000259" key="1">
    <source>
        <dbReference type="Pfam" id="PF00460"/>
    </source>
</evidence>
<dbReference type="PANTHER" id="PTHR30033">
    <property type="entry name" value="FLAGELLAR HOOK-ASSOCIATED PROTEIN 1"/>
    <property type="match status" value="1"/>
</dbReference>
<dbReference type="InterPro" id="IPR001444">
    <property type="entry name" value="Flag_bb_rod_N"/>
</dbReference>
<dbReference type="GO" id="GO:0009424">
    <property type="term" value="C:bacterial-type flagellum hook"/>
    <property type="evidence" value="ECO:0007669"/>
    <property type="project" value="InterPro"/>
</dbReference>
<dbReference type="Proteomes" id="UP000292120">
    <property type="component" value="Unassembled WGS sequence"/>
</dbReference>
<dbReference type="GO" id="GO:0005198">
    <property type="term" value="F:structural molecule activity"/>
    <property type="evidence" value="ECO:0007669"/>
    <property type="project" value="InterPro"/>
</dbReference>
<keyword evidence="2" id="KW-0966">Cell projection</keyword>
<organism evidence="2 3">
    <name type="scientific">Aquabacterium lacunae</name>
    <dbReference type="NCBI Taxonomy" id="2528630"/>
    <lineage>
        <taxon>Bacteria</taxon>
        <taxon>Pseudomonadati</taxon>
        <taxon>Pseudomonadota</taxon>
        <taxon>Betaproteobacteria</taxon>
        <taxon>Burkholderiales</taxon>
        <taxon>Aquabacterium</taxon>
    </lineage>
</organism>
<evidence type="ECO:0000313" key="2">
    <source>
        <dbReference type="EMBL" id="TBO30349.1"/>
    </source>
</evidence>
<dbReference type="EMBL" id="SIXI01000004">
    <property type="protein sequence ID" value="TBO30349.1"/>
    <property type="molecule type" value="Genomic_DNA"/>
</dbReference>
<sequence>MARMSTTGIALSGMNAAMLQLDVSANNIANAQTPNYRKQAVALEAAPEAQGVKATIVQTREAQSSIEGDVVGQMAATYYFRANLKVLQTEERMMGSLLDARA</sequence>
<accession>A0A4Q9H1K1</accession>
<dbReference type="OrthoDB" id="5986582at2"/>
<name>A0A4Q9H1K1_9BURK</name>
<keyword evidence="3" id="KW-1185">Reference proteome</keyword>